<protein>
    <recommendedName>
        <fullName evidence="1">DNA-directed RNA polymerase</fullName>
        <ecNumber evidence="1">2.7.7.6</ecNumber>
    </recommendedName>
</protein>
<organism evidence="7 8">
    <name type="scientific">Lupinus albus</name>
    <name type="common">White lupine</name>
    <name type="synonym">Lupinus termis</name>
    <dbReference type="NCBI Taxonomy" id="3870"/>
    <lineage>
        <taxon>Eukaryota</taxon>
        <taxon>Viridiplantae</taxon>
        <taxon>Streptophyta</taxon>
        <taxon>Embryophyta</taxon>
        <taxon>Tracheophyta</taxon>
        <taxon>Spermatophyta</taxon>
        <taxon>Magnoliopsida</taxon>
        <taxon>eudicotyledons</taxon>
        <taxon>Gunneridae</taxon>
        <taxon>Pentapetalae</taxon>
        <taxon>rosids</taxon>
        <taxon>fabids</taxon>
        <taxon>Fabales</taxon>
        <taxon>Fabaceae</taxon>
        <taxon>Papilionoideae</taxon>
        <taxon>50 kb inversion clade</taxon>
        <taxon>genistoids sensu lato</taxon>
        <taxon>core genistoids</taxon>
        <taxon>Genisteae</taxon>
        <taxon>Lupinus</taxon>
    </lineage>
</organism>
<dbReference type="AlphaFoldDB" id="A0A6A4QAY9"/>
<dbReference type="GO" id="GO:0000428">
    <property type="term" value="C:DNA-directed RNA polymerase complex"/>
    <property type="evidence" value="ECO:0007669"/>
    <property type="project" value="UniProtKB-KW"/>
</dbReference>
<accession>A0A6A4QAY9</accession>
<evidence type="ECO:0000256" key="2">
    <source>
        <dbReference type="ARBA" id="ARBA00022478"/>
    </source>
</evidence>
<dbReference type="SUPFAM" id="SSF64484">
    <property type="entry name" value="beta and beta-prime subunits of DNA dependent RNA-polymerase"/>
    <property type="match status" value="1"/>
</dbReference>
<sequence length="109" mass="13063">MFSYMNLMSSTIGDPISIPTQDMLIFLYILTSGNRRGICTNRYNTRNCRNFKNERIHENDYKYTKKKTFFCNSYDAIGAYQQKRINFDSPLWLRWRLDQRVISSREAPI</sequence>
<dbReference type="InterPro" id="IPR042102">
    <property type="entry name" value="RNA_pol_Rpb1_3_sf"/>
</dbReference>
<keyword evidence="8" id="KW-1185">Reference proteome</keyword>
<dbReference type="EMBL" id="WOCE01000007">
    <property type="protein sequence ID" value="KAE9610950.1"/>
    <property type="molecule type" value="Genomic_DNA"/>
</dbReference>
<keyword evidence="5" id="KW-0862">Zinc</keyword>
<evidence type="ECO:0000256" key="6">
    <source>
        <dbReference type="ARBA" id="ARBA00023163"/>
    </source>
</evidence>
<dbReference type="EC" id="2.7.7.6" evidence="1"/>
<dbReference type="Gene3D" id="1.10.274.100">
    <property type="entry name" value="RNA polymerase Rpb1, domain 3"/>
    <property type="match status" value="1"/>
</dbReference>
<evidence type="ECO:0000256" key="5">
    <source>
        <dbReference type="ARBA" id="ARBA00022833"/>
    </source>
</evidence>
<keyword evidence="4" id="KW-0548">Nucleotidyltransferase</keyword>
<evidence type="ECO:0000256" key="1">
    <source>
        <dbReference type="ARBA" id="ARBA00012418"/>
    </source>
</evidence>
<dbReference type="GO" id="GO:0003899">
    <property type="term" value="F:DNA-directed RNA polymerase activity"/>
    <property type="evidence" value="ECO:0007669"/>
    <property type="project" value="UniProtKB-EC"/>
</dbReference>
<reference evidence="8" key="1">
    <citation type="journal article" date="2020" name="Nat. Commun.">
        <title>Genome sequence of the cluster root forming white lupin.</title>
        <authorList>
            <person name="Hufnagel B."/>
            <person name="Marques A."/>
            <person name="Soriano A."/>
            <person name="Marques L."/>
            <person name="Divol F."/>
            <person name="Doumas P."/>
            <person name="Sallet E."/>
            <person name="Mancinotti D."/>
            <person name="Carrere S."/>
            <person name="Marande W."/>
            <person name="Arribat S."/>
            <person name="Keller J."/>
            <person name="Huneau C."/>
            <person name="Blein T."/>
            <person name="Aime D."/>
            <person name="Laguerre M."/>
            <person name="Taylor J."/>
            <person name="Schubert V."/>
            <person name="Nelson M."/>
            <person name="Geu-Flores F."/>
            <person name="Crespi M."/>
            <person name="Gallardo-Guerrero K."/>
            <person name="Delaux P.-M."/>
            <person name="Salse J."/>
            <person name="Berges H."/>
            <person name="Guyot R."/>
            <person name="Gouzy J."/>
            <person name="Peret B."/>
        </authorList>
    </citation>
    <scope>NUCLEOTIDE SEQUENCE [LARGE SCALE GENOMIC DNA]</scope>
    <source>
        <strain evidence="8">cv. Amiga</strain>
    </source>
</reference>
<keyword evidence="3" id="KW-0808">Transferase</keyword>
<name>A0A6A4QAY9_LUPAL</name>
<dbReference type="OrthoDB" id="1926772at2759"/>
<evidence type="ECO:0000313" key="8">
    <source>
        <dbReference type="Proteomes" id="UP000447434"/>
    </source>
</evidence>
<evidence type="ECO:0000256" key="3">
    <source>
        <dbReference type="ARBA" id="ARBA00022679"/>
    </source>
</evidence>
<keyword evidence="6" id="KW-0804">Transcription</keyword>
<dbReference type="Proteomes" id="UP000447434">
    <property type="component" value="Chromosome 7"/>
</dbReference>
<comment type="caution">
    <text evidence="7">The sequence shown here is derived from an EMBL/GenBank/DDBJ whole genome shotgun (WGS) entry which is preliminary data.</text>
</comment>
<keyword evidence="2 7" id="KW-0240">DNA-directed RNA polymerase</keyword>
<evidence type="ECO:0000256" key="4">
    <source>
        <dbReference type="ARBA" id="ARBA00022695"/>
    </source>
</evidence>
<gene>
    <name evidence="7" type="ORF">Lalb_Chr07g0192461</name>
</gene>
<proteinExistence type="predicted"/>
<evidence type="ECO:0000313" key="7">
    <source>
        <dbReference type="EMBL" id="KAE9610950.1"/>
    </source>
</evidence>